<evidence type="ECO:0000313" key="8">
    <source>
        <dbReference type="EMBL" id="CAK9880510.1"/>
    </source>
</evidence>
<name>A0ABP1BVP5_9BRYO</name>
<dbReference type="InterPro" id="IPR024145">
    <property type="entry name" value="His_deAcase_SAP30/SAP30L"/>
</dbReference>
<evidence type="ECO:0000256" key="3">
    <source>
        <dbReference type="ARBA" id="ARBA00022491"/>
    </source>
</evidence>
<evidence type="ECO:0000313" key="9">
    <source>
        <dbReference type="Proteomes" id="UP001497522"/>
    </source>
</evidence>
<keyword evidence="3" id="KW-0678">Repressor</keyword>
<evidence type="ECO:0000256" key="2">
    <source>
        <dbReference type="ARBA" id="ARBA00006283"/>
    </source>
</evidence>
<keyword evidence="5" id="KW-0804">Transcription</keyword>
<dbReference type="Gene3D" id="6.10.160.20">
    <property type="match status" value="1"/>
</dbReference>
<dbReference type="Pfam" id="PF13867">
    <property type="entry name" value="SAP30_Sin3_bdg"/>
    <property type="match status" value="1"/>
</dbReference>
<dbReference type="PANTHER" id="PTHR13286">
    <property type="entry name" value="SAP30"/>
    <property type="match status" value="1"/>
</dbReference>
<evidence type="ECO:0000256" key="6">
    <source>
        <dbReference type="ARBA" id="ARBA00023242"/>
    </source>
</evidence>
<organism evidence="8 9">
    <name type="scientific">Sphagnum jensenii</name>
    <dbReference type="NCBI Taxonomy" id="128206"/>
    <lineage>
        <taxon>Eukaryota</taxon>
        <taxon>Viridiplantae</taxon>
        <taxon>Streptophyta</taxon>
        <taxon>Embryophyta</taxon>
        <taxon>Bryophyta</taxon>
        <taxon>Sphagnophytina</taxon>
        <taxon>Sphagnopsida</taxon>
        <taxon>Sphagnales</taxon>
        <taxon>Sphagnaceae</taxon>
        <taxon>Sphagnum</taxon>
    </lineage>
</organism>
<feature type="domain" description="Histone deacetylase complex subunit SAP30 Sin3 binding" evidence="7">
    <location>
        <begin position="170"/>
        <end position="223"/>
    </location>
</feature>
<gene>
    <name evidence="8" type="ORF">CSSPJE1EN2_LOCUS21909</name>
</gene>
<evidence type="ECO:0000256" key="5">
    <source>
        <dbReference type="ARBA" id="ARBA00023163"/>
    </source>
</evidence>
<protein>
    <recommendedName>
        <fullName evidence="7">Histone deacetylase complex subunit SAP30 Sin3 binding domain-containing protein</fullName>
    </recommendedName>
</protein>
<evidence type="ECO:0000256" key="4">
    <source>
        <dbReference type="ARBA" id="ARBA00023015"/>
    </source>
</evidence>
<keyword evidence="4" id="KW-0805">Transcription regulation</keyword>
<comment type="subcellular location">
    <subcellularLocation>
        <location evidence="1">Nucleus</location>
    </subcellularLocation>
</comment>
<evidence type="ECO:0000256" key="1">
    <source>
        <dbReference type="ARBA" id="ARBA00004123"/>
    </source>
</evidence>
<sequence length="227" mass="24739">MLETDEGQQAAYNYAPGCSCDDTSGEELGLAVLPRHTKVLVTGNNRTKSVLLGLHGVVKKAVGLGGWHWLVLTNGAQVKLQRNALSVIQVATGQEEEEEDDDDIQENLFFSGNSLVQSAVQASARDSNDPVADHPAAVFEHSIEKKAGDANEETSPSSQTLSLTVDLSKLETAALRRYQRHFKLVEVGQNSSKQQLLDAVGKHFMSQEMDEFQVITGFMQAAKRLKS</sequence>
<keyword evidence="6" id="KW-0539">Nucleus</keyword>
<comment type="similarity">
    <text evidence="2">Belongs to the SAP30 family.</text>
</comment>
<dbReference type="InterPro" id="IPR025718">
    <property type="entry name" value="SAP30_Sin3-bd"/>
</dbReference>
<evidence type="ECO:0000259" key="7">
    <source>
        <dbReference type="Pfam" id="PF13867"/>
    </source>
</evidence>
<reference evidence="8" key="1">
    <citation type="submission" date="2024-03" db="EMBL/GenBank/DDBJ databases">
        <authorList>
            <consortium name="ELIXIR-Norway"/>
            <consortium name="Elixir Norway"/>
        </authorList>
    </citation>
    <scope>NUCLEOTIDE SEQUENCE</scope>
</reference>
<dbReference type="InterPro" id="IPR038291">
    <property type="entry name" value="SAP30_C_sf"/>
</dbReference>
<accession>A0ABP1BVP5</accession>
<proteinExistence type="inferred from homology"/>
<dbReference type="PANTHER" id="PTHR13286:SF6">
    <property type="entry name" value="HISTONE DEACETYLASE COMPLEX SUBUNIT SAP30L-RELATED"/>
    <property type="match status" value="1"/>
</dbReference>
<dbReference type="EMBL" id="OZ023708">
    <property type="protein sequence ID" value="CAK9880510.1"/>
    <property type="molecule type" value="Genomic_DNA"/>
</dbReference>
<dbReference type="Proteomes" id="UP001497522">
    <property type="component" value="Chromosome 7"/>
</dbReference>
<keyword evidence="9" id="KW-1185">Reference proteome</keyword>